<evidence type="ECO:0000256" key="1">
    <source>
        <dbReference type="SAM" id="SignalP"/>
    </source>
</evidence>
<sequence precursor="true">MPITCTARLLVIAAMALGMSCCQASEDKVWKIEEDWEMVILQPDPQSNSPQVSFTTSPSTEVDDVYFQLQMNHSDSAGGGIHVAAVLDDKIVDESQSDIRSALSIDGDHVSWTTVMAVIDDRICFAVKDGYGQDWGNFGGPEYVVRMQRRDILDLSKYRPINSLDSVDINFGANRISSSKMLKVRLYYTSGNVVELLVAETP</sequence>
<dbReference type="AlphaFoldDB" id="A0A517NGB7"/>
<organism evidence="2 3">
    <name type="scientific">Rubripirellula lacrimiformis</name>
    <dbReference type="NCBI Taxonomy" id="1930273"/>
    <lineage>
        <taxon>Bacteria</taxon>
        <taxon>Pseudomonadati</taxon>
        <taxon>Planctomycetota</taxon>
        <taxon>Planctomycetia</taxon>
        <taxon>Pirellulales</taxon>
        <taxon>Pirellulaceae</taxon>
        <taxon>Rubripirellula</taxon>
    </lineage>
</organism>
<feature type="chain" id="PRO_5021841436" evidence="1">
    <location>
        <begin position="25"/>
        <end position="202"/>
    </location>
</feature>
<evidence type="ECO:0000313" key="3">
    <source>
        <dbReference type="Proteomes" id="UP000318538"/>
    </source>
</evidence>
<keyword evidence="1" id="KW-0732">Signal</keyword>
<dbReference type="EMBL" id="CP036525">
    <property type="protein sequence ID" value="QDT06123.1"/>
    <property type="molecule type" value="Genomic_DNA"/>
</dbReference>
<evidence type="ECO:0000313" key="2">
    <source>
        <dbReference type="EMBL" id="QDT06123.1"/>
    </source>
</evidence>
<dbReference type="RefSeq" id="WP_145172583.1">
    <property type="nucleotide sequence ID" value="NZ_CP036525.1"/>
</dbReference>
<proteinExistence type="predicted"/>
<dbReference type="Proteomes" id="UP000318538">
    <property type="component" value="Chromosome"/>
</dbReference>
<feature type="signal peptide" evidence="1">
    <location>
        <begin position="1"/>
        <end position="24"/>
    </location>
</feature>
<keyword evidence="3" id="KW-1185">Reference proteome</keyword>
<protein>
    <submittedName>
        <fullName evidence="2">Uncharacterized protein</fullName>
    </submittedName>
</protein>
<gene>
    <name evidence="2" type="ORF">K227x_45300</name>
</gene>
<dbReference type="KEGG" id="rlc:K227x_45300"/>
<name>A0A517NGB7_9BACT</name>
<reference evidence="2 3" key="1">
    <citation type="submission" date="2019-02" db="EMBL/GenBank/DDBJ databases">
        <title>Deep-cultivation of Planctomycetes and their phenomic and genomic characterization uncovers novel biology.</title>
        <authorList>
            <person name="Wiegand S."/>
            <person name="Jogler M."/>
            <person name="Boedeker C."/>
            <person name="Pinto D."/>
            <person name="Vollmers J."/>
            <person name="Rivas-Marin E."/>
            <person name="Kohn T."/>
            <person name="Peeters S.H."/>
            <person name="Heuer A."/>
            <person name="Rast P."/>
            <person name="Oberbeckmann S."/>
            <person name="Bunk B."/>
            <person name="Jeske O."/>
            <person name="Meyerdierks A."/>
            <person name="Storesund J.E."/>
            <person name="Kallscheuer N."/>
            <person name="Luecker S."/>
            <person name="Lage O.M."/>
            <person name="Pohl T."/>
            <person name="Merkel B.J."/>
            <person name="Hornburger P."/>
            <person name="Mueller R.-W."/>
            <person name="Bruemmer F."/>
            <person name="Labrenz M."/>
            <person name="Spormann A.M."/>
            <person name="Op den Camp H."/>
            <person name="Overmann J."/>
            <person name="Amann R."/>
            <person name="Jetten M.S.M."/>
            <person name="Mascher T."/>
            <person name="Medema M.H."/>
            <person name="Devos D.P."/>
            <person name="Kaster A.-K."/>
            <person name="Ovreas L."/>
            <person name="Rohde M."/>
            <person name="Galperin M.Y."/>
            <person name="Jogler C."/>
        </authorList>
    </citation>
    <scope>NUCLEOTIDE SEQUENCE [LARGE SCALE GENOMIC DNA]</scope>
    <source>
        <strain evidence="2 3">K22_7</strain>
    </source>
</reference>
<dbReference type="OrthoDB" id="266492at2"/>
<accession>A0A517NGB7</accession>